<evidence type="ECO:0000256" key="8">
    <source>
        <dbReference type="ARBA" id="ARBA00022670"/>
    </source>
</evidence>
<dbReference type="Proteomes" id="UP001595556">
    <property type="component" value="Unassembled WGS sequence"/>
</dbReference>
<dbReference type="InterPro" id="IPR005944">
    <property type="entry name" value="Pro_iminopeptidase"/>
</dbReference>
<dbReference type="PANTHER" id="PTHR43722:SF1">
    <property type="entry name" value="PROLINE IMINOPEPTIDASE"/>
    <property type="match status" value="1"/>
</dbReference>
<evidence type="ECO:0000256" key="11">
    <source>
        <dbReference type="SAM" id="MobiDB-lite"/>
    </source>
</evidence>
<proteinExistence type="inferred from homology"/>
<comment type="subcellular location">
    <subcellularLocation>
        <location evidence="2">Cytoplasm</location>
    </subcellularLocation>
</comment>
<dbReference type="PRINTS" id="PR00793">
    <property type="entry name" value="PROAMNOPTASE"/>
</dbReference>
<evidence type="ECO:0000256" key="5">
    <source>
        <dbReference type="ARBA" id="ARBA00021843"/>
    </source>
</evidence>
<dbReference type="Pfam" id="PF00561">
    <property type="entry name" value="Abhydrolase_1"/>
    <property type="match status" value="1"/>
</dbReference>
<feature type="region of interest" description="Disordered" evidence="11">
    <location>
        <begin position="488"/>
        <end position="516"/>
    </location>
</feature>
<reference evidence="16" key="1">
    <citation type="journal article" date="2019" name="Int. J. Syst. Evol. Microbiol.">
        <title>The Global Catalogue of Microorganisms (GCM) 10K type strain sequencing project: providing services to taxonomists for standard genome sequencing and annotation.</title>
        <authorList>
            <consortium name="The Broad Institute Genomics Platform"/>
            <consortium name="The Broad Institute Genome Sequencing Center for Infectious Disease"/>
            <person name="Wu L."/>
            <person name="Ma J."/>
        </authorList>
    </citation>
    <scope>NUCLEOTIDE SEQUENCE [LARGE SCALE GENOMIC DNA]</scope>
    <source>
        <strain evidence="16">KCTC 52168</strain>
    </source>
</reference>
<evidence type="ECO:0000256" key="12">
    <source>
        <dbReference type="SAM" id="SignalP"/>
    </source>
</evidence>
<evidence type="ECO:0000256" key="2">
    <source>
        <dbReference type="ARBA" id="ARBA00004496"/>
    </source>
</evidence>
<feature type="domain" description="AB hydrolase-1" evidence="13">
    <location>
        <begin position="97"/>
        <end position="247"/>
    </location>
</feature>
<evidence type="ECO:0000256" key="1">
    <source>
        <dbReference type="ARBA" id="ARBA00001585"/>
    </source>
</evidence>
<keyword evidence="8" id="KW-0645">Protease</keyword>
<dbReference type="Pfam" id="PF08386">
    <property type="entry name" value="Abhydrolase_4"/>
    <property type="match status" value="1"/>
</dbReference>
<dbReference type="SUPFAM" id="SSF53474">
    <property type="entry name" value="alpha/beta-Hydrolases"/>
    <property type="match status" value="1"/>
</dbReference>
<feature type="chain" id="PRO_5045730454" description="Proline iminopeptidase" evidence="12">
    <location>
        <begin position="34"/>
        <end position="516"/>
    </location>
</feature>
<dbReference type="GO" id="GO:0016787">
    <property type="term" value="F:hydrolase activity"/>
    <property type="evidence" value="ECO:0007669"/>
    <property type="project" value="UniProtKB-KW"/>
</dbReference>
<evidence type="ECO:0000313" key="16">
    <source>
        <dbReference type="Proteomes" id="UP001595556"/>
    </source>
</evidence>
<evidence type="ECO:0000256" key="3">
    <source>
        <dbReference type="ARBA" id="ARBA00010088"/>
    </source>
</evidence>
<protein>
    <recommendedName>
        <fullName evidence="5">Proline iminopeptidase</fullName>
        <ecNumber evidence="4">3.4.11.5</ecNumber>
    </recommendedName>
    <alternativeName>
        <fullName evidence="10">Prolyl aminopeptidase</fullName>
    </alternativeName>
</protein>
<evidence type="ECO:0000313" key="15">
    <source>
        <dbReference type="EMBL" id="MFC3146526.1"/>
    </source>
</evidence>
<dbReference type="RefSeq" id="WP_377300808.1">
    <property type="nucleotide sequence ID" value="NZ_CP180191.1"/>
</dbReference>
<keyword evidence="12" id="KW-0732">Signal</keyword>
<dbReference type="EMBL" id="JBHRTI010000003">
    <property type="protein sequence ID" value="MFC3146526.1"/>
    <property type="molecule type" value="Genomic_DNA"/>
</dbReference>
<organism evidence="15 16">
    <name type="scientific">Piscinibacterium candidicorallinum</name>
    <dbReference type="NCBI Taxonomy" id="1793872"/>
    <lineage>
        <taxon>Bacteria</taxon>
        <taxon>Pseudomonadati</taxon>
        <taxon>Pseudomonadota</taxon>
        <taxon>Betaproteobacteria</taxon>
        <taxon>Burkholderiales</taxon>
        <taxon>Piscinibacterium</taxon>
    </lineage>
</organism>
<dbReference type="PROSITE" id="PS51257">
    <property type="entry name" value="PROKAR_LIPOPROTEIN"/>
    <property type="match status" value="1"/>
</dbReference>
<keyword evidence="7" id="KW-0963">Cytoplasm</keyword>
<keyword evidence="9 15" id="KW-0378">Hydrolase</keyword>
<evidence type="ECO:0000256" key="4">
    <source>
        <dbReference type="ARBA" id="ARBA00012568"/>
    </source>
</evidence>
<evidence type="ECO:0000259" key="14">
    <source>
        <dbReference type="Pfam" id="PF08386"/>
    </source>
</evidence>
<keyword evidence="16" id="KW-1185">Reference proteome</keyword>
<dbReference type="InterPro" id="IPR029058">
    <property type="entry name" value="AB_hydrolase_fold"/>
</dbReference>
<evidence type="ECO:0000256" key="6">
    <source>
        <dbReference type="ARBA" id="ARBA00022438"/>
    </source>
</evidence>
<evidence type="ECO:0000256" key="7">
    <source>
        <dbReference type="ARBA" id="ARBA00022490"/>
    </source>
</evidence>
<evidence type="ECO:0000256" key="9">
    <source>
        <dbReference type="ARBA" id="ARBA00022801"/>
    </source>
</evidence>
<gene>
    <name evidence="15" type="ORF">ACFOEN_02590</name>
</gene>
<comment type="caution">
    <text evidence="15">The sequence shown here is derived from an EMBL/GenBank/DDBJ whole genome shotgun (WGS) entry which is preliminary data.</text>
</comment>
<dbReference type="EC" id="3.4.11.5" evidence="4"/>
<keyword evidence="6" id="KW-0031">Aminopeptidase</keyword>
<dbReference type="InterPro" id="IPR013595">
    <property type="entry name" value="Pept_S33_TAP-like_C"/>
</dbReference>
<dbReference type="Gene3D" id="3.40.50.1820">
    <property type="entry name" value="alpha/beta hydrolase"/>
    <property type="match status" value="1"/>
</dbReference>
<sequence>MNRKTPHGPAPARRAARLAIAAGSAAMGLTLLAACKGPQQTDPLLAATTACRLPDLEQEARCGSVKVKENPANPGSREIEVKFAVLPAQARYKEPDPIVLLAGGPGQHGLKIAAPMSKVFGALNRKRDLIFIDQRGTGQSNGLECPMRELYADMDKSLDPQAQIAVINRCQQTLAANNDLAGYATHIAVQDFDAIRAKLGAERINLWGGSYGTRAAIEYTRQFPQRVRTLMLDGVAPADMPLPVSIARDGDAMVSNLIEACAKDAACAKRYPDFAQRVDALFTQPTSTLALTDAYSGQKKSYTVPRNAVVSALRTPLYAPGLSAMLPQAVARAAAGDGDPMLALSNALAGGMEDEMSMGMHLAVVCAEDLPQLNDANIAQAAKTRFGTAFVEQYRGMCKGFPQPQIPAAYYAPVKHDRPTLVLSGGLDPVTPPAEGNKVTGWFSDAQHLVAPNIGHIVSGQPCASKLIETFVKTEGKEKLDGTCLAKLPRPTFYEPPQRPSADAPKAGNAQAGSTK</sequence>
<dbReference type="InterPro" id="IPR002410">
    <property type="entry name" value="Peptidase_S33"/>
</dbReference>
<name>A0ABV7H1R9_9BURK</name>
<evidence type="ECO:0000256" key="10">
    <source>
        <dbReference type="ARBA" id="ARBA00029605"/>
    </source>
</evidence>
<feature type="signal peptide" evidence="12">
    <location>
        <begin position="1"/>
        <end position="33"/>
    </location>
</feature>
<dbReference type="InterPro" id="IPR000073">
    <property type="entry name" value="AB_hydrolase_1"/>
</dbReference>
<comment type="similarity">
    <text evidence="3">Belongs to the peptidase S33 family.</text>
</comment>
<feature type="domain" description="Peptidase S33 tripeptidyl aminopeptidase-like C-terminal" evidence="14">
    <location>
        <begin position="386"/>
        <end position="484"/>
    </location>
</feature>
<dbReference type="PANTHER" id="PTHR43722">
    <property type="entry name" value="PROLINE IMINOPEPTIDASE"/>
    <property type="match status" value="1"/>
</dbReference>
<accession>A0ABV7H1R9</accession>
<evidence type="ECO:0000259" key="13">
    <source>
        <dbReference type="Pfam" id="PF00561"/>
    </source>
</evidence>
<comment type="catalytic activity">
    <reaction evidence="1">
        <text>Release of N-terminal proline from a peptide.</text>
        <dbReference type="EC" id="3.4.11.5"/>
    </reaction>
</comment>